<proteinExistence type="predicted"/>
<feature type="region of interest" description="Disordered" evidence="1">
    <location>
        <begin position="62"/>
        <end position="213"/>
    </location>
</feature>
<protein>
    <submittedName>
        <fullName evidence="2">Uncharacterized protein</fullName>
    </submittedName>
</protein>
<dbReference type="EMBL" id="FWEW01000254">
    <property type="protein sequence ID" value="SLM34192.1"/>
    <property type="molecule type" value="Genomic_DNA"/>
</dbReference>
<sequence length="213" mass="22995">MAENKSDRKPNAARTFSADLNDAFMIDSNLAGLAQSVEQKKQAVSSQSKELEALEARIRETEERLKQKQSKISGQPGMGGTQVSSQSQELEALEARIREIEERLKQKQSMISAQPGVGGTQNSPHGREPSGTTFGTYQDKKPPAALPNPRGPQSPASQAQQPLVQGQPAGKRSSEYGTEARAQGMQDDGYGQGAGQEAAFQSKQWPPPGTRFE</sequence>
<evidence type="ECO:0000313" key="3">
    <source>
        <dbReference type="Proteomes" id="UP000192927"/>
    </source>
</evidence>
<evidence type="ECO:0000313" key="2">
    <source>
        <dbReference type="EMBL" id="SLM34192.1"/>
    </source>
</evidence>
<feature type="compositionally biased region" description="Basic and acidic residues" evidence="1">
    <location>
        <begin position="93"/>
        <end position="105"/>
    </location>
</feature>
<dbReference type="Gene3D" id="1.20.1170.10">
    <property type="match status" value="1"/>
</dbReference>
<dbReference type="SUPFAM" id="SSF58100">
    <property type="entry name" value="Bacterial hemolysins"/>
    <property type="match status" value="1"/>
</dbReference>
<organism evidence="2 3">
    <name type="scientific">Lasallia pustulata</name>
    <dbReference type="NCBI Taxonomy" id="136370"/>
    <lineage>
        <taxon>Eukaryota</taxon>
        <taxon>Fungi</taxon>
        <taxon>Dikarya</taxon>
        <taxon>Ascomycota</taxon>
        <taxon>Pezizomycotina</taxon>
        <taxon>Lecanoromycetes</taxon>
        <taxon>OSLEUM clade</taxon>
        <taxon>Umbilicariomycetidae</taxon>
        <taxon>Umbilicariales</taxon>
        <taxon>Umbilicariaceae</taxon>
        <taxon>Lasallia</taxon>
    </lineage>
</organism>
<keyword evidence="3" id="KW-1185">Reference proteome</keyword>
<accession>A0A1W5CTS5</accession>
<dbReference type="AlphaFoldDB" id="A0A1W5CTS5"/>
<feature type="compositionally biased region" description="Polar residues" evidence="1">
    <location>
        <begin position="120"/>
        <end position="136"/>
    </location>
</feature>
<dbReference type="Proteomes" id="UP000192927">
    <property type="component" value="Unassembled WGS sequence"/>
</dbReference>
<name>A0A1W5CTS5_9LECA</name>
<feature type="compositionally biased region" description="Low complexity" evidence="1">
    <location>
        <begin position="153"/>
        <end position="162"/>
    </location>
</feature>
<evidence type="ECO:0000256" key="1">
    <source>
        <dbReference type="SAM" id="MobiDB-lite"/>
    </source>
</evidence>
<reference evidence="3" key="1">
    <citation type="submission" date="2017-03" db="EMBL/GenBank/DDBJ databases">
        <authorList>
            <person name="Sharma R."/>
            <person name="Thines M."/>
        </authorList>
    </citation>
    <scope>NUCLEOTIDE SEQUENCE [LARGE SCALE GENOMIC DNA]</scope>
</reference>